<dbReference type="PANTHER" id="PTHR46880:SF5">
    <property type="entry name" value="DUF4371 DOMAIN-CONTAINING PROTEIN"/>
    <property type="match status" value="1"/>
</dbReference>
<sequence length="645" mass="73383">MFLVNHSQKFYPLKCLSQKYRLEQLQRENSKIDRTNKPITSFFGGDQSPSRPPSDESKENDTPTKKADPKKSKHNRTWYDKAKDEDLDVMYCRLCQKHNTKERYACKRLDNVNDHEQGEQHSQAITSAIKCLNFLLQHNIPYTDIFKHLSVGSNAKYTSHRMVNKFIDTMAEHVEDAVYTNIKSSPAYFIMADEPTDVSNRKPIDFSAKYIDVVTGELQTEFVKDVELPDGKAETIYDAAKDVIQTKLSLHNLVAFGSDGCNTMIGSKSGVATRLKDLKSNIININCHNHRLALAAKNSFEVMPLFRDIDDTPTHVFKHYHYSAVRTKSLEKIQKLLNDAEETKTIKNAVHTRWLSHLNAVTSLRDTYESVLTIGTDKVRIESGPSASGLLKKNLKNAATIRVVHVLCDVLKPVSQLALTFERNDVERSTIHPQLQSTLMTLGRLKEKEGVNTTKSSELIKKINVTWTPNELESVHTAEKKFIDGLVSNITTRLQNTEVIDKFTIFRKNIPDEVNNGFYGNVEIMYLAEHLKLDTSIAVNRMDLLTGPTATTKGLLKMEKTLGNIYSNILKISSAAAAVLPLRTAEVERMFSQVKRTITVLQNRTKVEKMNKFLILTQNNKYIDFQVITDKWMLKGNRRLIATKK</sequence>
<feature type="compositionally biased region" description="Basic and acidic residues" evidence="1">
    <location>
        <begin position="53"/>
        <end position="70"/>
    </location>
</feature>
<reference evidence="2 3" key="1">
    <citation type="submission" date="2024-11" db="EMBL/GenBank/DDBJ databases">
        <title>Chromosome-level genome assembly of the freshwater bivalve Anodonta woodiana.</title>
        <authorList>
            <person name="Chen X."/>
        </authorList>
    </citation>
    <scope>NUCLEOTIDE SEQUENCE [LARGE SCALE GENOMIC DNA]</scope>
    <source>
        <strain evidence="2">MN2024</strain>
        <tissue evidence="2">Gills</tissue>
    </source>
</reference>
<name>A0ABD3XY62_SINWO</name>
<dbReference type="SUPFAM" id="SSF53098">
    <property type="entry name" value="Ribonuclease H-like"/>
    <property type="match status" value="1"/>
</dbReference>
<dbReference type="Proteomes" id="UP001634394">
    <property type="component" value="Unassembled WGS sequence"/>
</dbReference>
<protein>
    <submittedName>
        <fullName evidence="2">Uncharacterized protein</fullName>
    </submittedName>
</protein>
<evidence type="ECO:0000313" key="2">
    <source>
        <dbReference type="EMBL" id="KAL3891134.1"/>
    </source>
</evidence>
<feature type="region of interest" description="Disordered" evidence="1">
    <location>
        <begin position="27"/>
        <end position="77"/>
    </location>
</feature>
<proteinExistence type="predicted"/>
<dbReference type="InterPro" id="IPR012337">
    <property type="entry name" value="RNaseH-like_sf"/>
</dbReference>
<evidence type="ECO:0000256" key="1">
    <source>
        <dbReference type="SAM" id="MobiDB-lite"/>
    </source>
</evidence>
<gene>
    <name evidence="2" type="ORF">ACJMK2_003397</name>
</gene>
<dbReference type="EMBL" id="JBJQND010000001">
    <property type="protein sequence ID" value="KAL3891134.1"/>
    <property type="molecule type" value="Genomic_DNA"/>
</dbReference>
<dbReference type="AlphaFoldDB" id="A0ABD3XY62"/>
<dbReference type="PANTHER" id="PTHR46880">
    <property type="entry name" value="RAS-ASSOCIATING DOMAIN-CONTAINING PROTEIN"/>
    <property type="match status" value="1"/>
</dbReference>
<evidence type="ECO:0000313" key="3">
    <source>
        <dbReference type="Proteomes" id="UP001634394"/>
    </source>
</evidence>
<accession>A0ABD3XY62</accession>
<keyword evidence="3" id="KW-1185">Reference proteome</keyword>
<organism evidence="2 3">
    <name type="scientific">Sinanodonta woodiana</name>
    <name type="common">Chinese pond mussel</name>
    <name type="synonym">Anodonta woodiana</name>
    <dbReference type="NCBI Taxonomy" id="1069815"/>
    <lineage>
        <taxon>Eukaryota</taxon>
        <taxon>Metazoa</taxon>
        <taxon>Spiralia</taxon>
        <taxon>Lophotrochozoa</taxon>
        <taxon>Mollusca</taxon>
        <taxon>Bivalvia</taxon>
        <taxon>Autobranchia</taxon>
        <taxon>Heteroconchia</taxon>
        <taxon>Palaeoheterodonta</taxon>
        <taxon>Unionida</taxon>
        <taxon>Unionoidea</taxon>
        <taxon>Unionidae</taxon>
        <taxon>Unioninae</taxon>
        <taxon>Sinanodonta</taxon>
    </lineage>
</organism>
<comment type="caution">
    <text evidence="2">The sequence shown here is derived from an EMBL/GenBank/DDBJ whole genome shotgun (WGS) entry which is preliminary data.</text>
</comment>
<feature type="compositionally biased region" description="Basic and acidic residues" evidence="1">
    <location>
        <begin position="27"/>
        <end position="36"/>
    </location>
</feature>